<evidence type="ECO:0000313" key="3">
    <source>
        <dbReference type="Proteomes" id="UP000184020"/>
    </source>
</evidence>
<proteinExistence type="predicted"/>
<dbReference type="GO" id="GO:0016757">
    <property type="term" value="F:glycosyltransferase activity"/>
    <property type="evidence" value="ECO:0007669"/>
    <property type="project" value="InterPro"/>
</dbReference>
<dbReference type="Pfam" id="PF00534">
    <property type="entry name" value="Glycos_transf_1"/>
    <property type="match status" value="1"/>
</dbReference>
<keyword evidence="3" id="KW-1185">Reference proteome</keyword>
<gene>
    <name evidence="2" type="ORF">SAMN05444372_102312</name>
</gene>
<dbReference type="STRING" id="229205.SAMN05444372_102312"/>
<keyword evidence="2" id="KW-0808">Transferase</keyword>
<dbReference type="PANTHER" id="PTHR12526">
    <property type="entry name" value="GLYCOSYLTRANSFERASE"/>
    <property type="match status" value="1"/>
</dbReference>
<dbReference type="OrthoDB" id="1403340at2"/>
<evidence type="ECO:0000313" key="2">
    <source>
        <dbReference type="EMBL" id="SHG11603.1"/>
    </source>
</evidence>
<dbReference type="AlphaFoldDB" id="A0A1M5H6T5"/>
<organism evidence="2 3">
    <name type="scientific">Flavobacterium micromati</name>
    <dbReference type="NCBI Taxonomy" id="229205"/>
    <lineage>
        <taxon>Bacteria</taxon>
        <taxon>Pseudomonadati</taxon>
        <taxon>Bacteroidota</taxon>
        <taxon>Flavobacteriia</taxon>
        <taxon>Flavobacteriales</taxon>
        <taxon>Flavobacteriaceae</taxon>
        <taxon>Flavobacterium</taxon>
    </lineage>
</organism>
<accession>A0A1M5H6T5</accession>
<protein>
    <submittedName>
        <fullName evidence="2">Glycosyltransferase involved in cell wall bisynthesis</fullName>
    </submittedName>
</protein>
<sequence length="378" mass="44594">MTKNLLVASPYLNNIGGTEIEALIMAVYFYNTNSFKTVTIFTPLICKNKFFKEIIGSKNIRILHYPIFFNSKSVLFLNKIFKKSGLKIHFLEYFYWMIISIKYNSFFLLTYTNCSYFFPLFNFYNEKKKYIAKITMWHYKQLPPSQKNIYSKFNNIIVFNEEQKLFWIEKNLLRKTICMDIMIFNEPNLLNLPPKKFEKDYLVFGYLGRISREKNIVDMLFLIDFLNNQNNKKCKLIIQGDGDISYLEDLELLIDKLNLKNFVEFNRNFINPLQTHFFYERVDVFLVTSTSEGGPMTALEAVAGGCCVLGYNIGAMQARFGSFPYVVNHNFDMLCHSTLSFLNLSKYEKQSIVKEFRDFYKLELSNSTKAFKLSQLFK</sequence>
<dbReference type="InterPro" id="IPR001296">
    <property type="entry name" value="Glyco_trans_1"/>
</dbReference>
<dbReference type="PANTHER" id="PTHR12526:SF630">
    <property type="entry name" value="GLYCOSYLTRANSFERASE"/>
    <property type="match status" value="1"/>
</dbReference>
<evidence type="ECO:0000259" key="1">
    <source>
        <dbReference type="Pfam" id="PF00534"/>
    </source>
</evidence>
<dbReference type="EMBL" id="FQWF01000002">
    <property type="protein sequence ID" value="SHG11603.1"/>
    <property type="molecule type" value="Genomic_DNA"/>
</dbReference>
<dbReference type="Proteomes" id="UP000184020">
    <property type="component" value="Unassembled WGS sequence"/>
</dbReference>
<dbReference type="SUPFAM" id="SSF53756">
    <property type="entry name" value="UDP-Glycosyltransferase/glycogen phosphorylase"/>
    <property type="match status" value="1"/>
</dbReference>
<reference evidence="3" key="1">
    <citation type="submission" date="2016-11" db="EMBL/GenBank/DDBJ databases">
        <authorList>
            <person name="Varghese N."/>
            <person name="Submissions S."/>
        </authorList>
    </citation>
    <scope>NUCLEOTIDE SEQUENCE [LARGE SCALE GENOMIC DNA]</scope>
    <source>
        <strain evidence="3">DSM 17659</strain>
    </source>
</reference>
<name>A0A1M5H6T5_9FLAO</name>
<feature type="domain" description="Glycosyl transferase family 1" evidence="1">
    <location>
        <begin position="196"/>
        <end position="316"/>
    </location>
</feature>
<dbReference type="Gene3D" id="3.40.50.2000">
    <property type="entry name" value="Glycogen Phosphorylase B"/>
    <property type="match status" value="2"/>
</dbReference>